<sequence length="358" mass="39371">MDPEKEFPIQRVIDEDGNLVGDRSGVTDEELLRFYRSLVTLRALDQRAWNLQRQGRIGTYPPYSGQEATQVGVVAALGPEDWICGSYRDWAALVYRGVPMSFPLLNSMGHPISGRMPEAVPALPVQVVIAAQTLHAVGLAWAEKLQGQNRLAVTFFGDGATSQGDFHEALNLASVVQAPVLFVSQNNRWAISVPVSRQMHSPTIAQRAIAYNIEGVRVDGNDIIAVYQTARQLAARIRAGGGPALVEAVTYRLGAHTTADDPTRYRATEEEERLSYGEPVARLARFLERQKLIDDDAKHQIEEEAKAEVEKAVQEAESYPKAPPETVFDHVYGELTPALSAQRQAFMRRLAEGGGARG</sequence>
<comment type="caution">
    <text evidence="12">The sequence shown here is derived from an EMBL/GenBank/DDBJ whole genome shotgun (WGS) entry which is preliminary data.</text>
</comment>
<evidence type="ECO:0000256" key="3">
    <source>
        <dbReference type="ARBA" id="ARBA00012281"/>
    </source>
</evidence>
<comment type="cofactor">
    <cofactor evidence="1 10">
        <name>thiamine diphosphate</name>
        <dbReference type="ChEBI" id="CHEBI:58937"/>
    </cofactor>
</comment>
<comment type="catalytic activity">
    <reaction evidence="9 10">
        <text>N(6)-[(R)-lipoyl]-L-lysyl-[protein] + pyruvate + H(+) = N(6)-[(R)-S(8)-acetyldihydrolipoyl]-L-lysyl-[protein] + CO2</text>
        <dbReference type="Rhea" id="RHEA:19189"/>
        <dbReference type="Rhea" id="RHEA-COMP:10474"/>
        <dbReference type="Rhea" id="RHEA-COMP:10478"/>
        <dbReference type="ChEBI" id="CHEBI:15361"/>
        <dbReference type="ChEBI" id="CHEBI:15378"/>
        <dbReference type="ChEBI" id="CHEBI:16526"/>
        <dbReference type="ChEBI" id="CHEBI:83099"/>
        <dbReference type="ChEBI" id="CHEBI:83111"/>
        <dbReference type="EC" id="1.2.4.1"/>
    </reaction>
</comment>
<reference evidence="12 13" key="1">
    <citation type="submission" date="2020-04" db="EMBL/GenBank/DDBJ databases">
        <authorList>
            <person name="Zhang R."/>
            <person name="Schippers A."/>
        </authorList>
    </citation>
    <scope>NUCLEOTIDE SEQUENCE [LARGE SCALE GENOMIC DNA]</scope>
    <source>
        <strain evidence="12 13">DSM 109850</strain>
    </source>
</reference>
<proteinExistence type="predicted"/>
<dbReference type="InterPro" id="IPR001017">
    <property type="entry name" value="DH_E1"/>
</dbReference>
<dbReference type="InterPro" id="IPR029061">
    <property type="entry name" value="THDP-binding"/>
</dbReference>
<keyword evidence="7 10" id="KW-0670">Pyruvate</keyword>
<evidence type="ECO:0000259" key="11">
    <source>
        <dbReference type="Pfam" id="PF00676"/>
    </source>
</evidence>
<evidence type="ECO:0000256" key="6">
    <source>
        <dbReference type="ARBA" id="ARBA00023052"/>
    </source>
</evidence>
<evidence type="ECO:0000256" key="10">
    <source>
        <dbReference type="RuleBase" id="RU366007"/>
    </source>
</evidence>
<dbReference type="NCBIfam" id="TIGR03181">
    <property type="entry name" value="PDH_E1_alph_x"/>
    <property type="match status" value="1"/>
</dbReference>
<evidence type="ECO:0000256" key="2">
    <source>
        <dbReference type="ARBA" id="ARBA00011870"/>
    </source>
</evidence>
<keyword evidence="6 10" id="KW-0786">Thiamine pyrophosphate</keyword>
<comment type="subunit">
    <text evidence="2 10">Heterodimer of an alpha and a beta chain.</text>
</comment>
<evidence type="ECO:0000256" key="9">
    <source>
        <dbReference type="ARBA" id="ARBA00051231"/>
    </source>
</evidence>
<dbReference type="PANTHER" id="PTHR43380:SF1">
    <property type="entry name" value="2-OXOISOVALERATE DEHYDROGENASE SUBUNIT ALPHA, MITOCHONDRIAL"/>
    <property type="match status" value="1"/>
</dbReference>
<accession>A0A7Y0Q156</accession>
<feature type="domain" description="Dehydrogenase E1 component" evidence="11">
    <location>
        <begin position="36"/>
        <end position="324"/>
    </location>
</feature>
<evidence type="ECO:0000256" key="7">
    <source>
        <dbReference type="ARBA" id="ARBA00023317"/>
    </source>
</evidence>
<dbReference type="GO" id="GO:0009083">
    <property type="term" value="P:branched-chain amino acid catabolic process"/>
    <property type="evidence" value="ECO:0007669"/>
    <property type="project" value="TreeGrafter"/>
</dbReference>
<dbReference type="CDD" id="cd02000">
    <property type="entry name" value="TPP_E1_PDC_ADC_BCADC"/>
    <property type="match status" value="1"/>
</dbReference>
<evidence type="ECO:0000256" key="8">
    <source>
        <dbReference type="ARBA" id="ARBA00025211"/>
    </source>
</evidence>
<comment type="function">
    <text evidence="8 10">The pyruvate dehydrogenase complex catalyzes the overall conversion of pyruvate to acetyl-CoA and CO(2). It contains multiple copies of three enzymatic components: pyruvate dehydrogenase (E1), dihydrolipoamide acetyltransferase (E2) and lipoamide dehydrogenase (E3).</text>
</comment>
<evidence type="ECO:0000256" key="1">
    <source>
        <dbReference type="ARBA" id="ARBA00001964"/>
    </source>
</evidence>
<dbReference type="GO" id="GO:0004739">
    <property type="term" value="F:pyruvate dehydrogenase (acetyl-transferring) activity"/>
    <property type="evidence" value="ECO:0007669"/>
    <property type="project" value="UniProtKB-UniRule"/>
</dbReference>
<dbReference type="InterPro" id="IPR050771">
    <property type="entry name" value="Alpha-ketoacid_DH_E1_comp"/>
</dbReference>
<dbReference type="SUPFAM" id="SSF52518">
    <property type="entry name" value="Thiamin diphosphate-binding fold (THDP-binding)"/>
    <property type="match status" value="1"/>
</dbReference>
<dbReference type="EC" id="1.2.4.1" evidence="3 10"/>
<name>A0A7Y0Q156_9FIRM</name>
<dbReference type="Pfam" id="PF00676">
    <property type="entry name" value="E1_dh"/>
    <property type="match status" value="1"/>
</dbReference>
<protein>
    <recommendedName>
        <fullName evidence="4 10">Pyruvate dehydrogenase E1 component subunit alpha</fullName>
        <ecNumber evidence="3 10">1.2.4.1</ecNumber>
    </recommendedName>
</protein>
<dbReference type="AlphaFoldDB" id="A0A7Y0Q156"/>
<evidence type="ECO:0000313" key="13">
    <source>
        <dbReference type="Proteomes" id="UP000533476"/>
    </source>
</evidence>
<evidence type="ECO:0000256" key="4">
    <source>
        <dbReference type="ARBA" id="ARBA00014159"/>
    </source>
</evidence>
<evidence type="ECO:0000313" key="12">
    <source>
        <dbReference type="EMBL" id="NMP21107.1"/>
    </source>
</evidence>
<dbReference type="PANTHER" id="PTHR43380">
    <property type="entry name" value="2-OXOISOVALERATE DEHYDROGENASE SUBUNIT ALPHA, MITOCHONDRIAL"/>
    <property type="match status" value="1"/>
</dbReference>
<keyword evidence="5 10" id="KW-0560">Oxidoreductase</keyword>
<dbReference type="InterPro" id="IPR017596">
    <property type="entry name" value="PdhA/BkdA"/>
</dbReference>
<dbReference type="Gene3D" id="3.40.50.970">
    <property type="match status" value="1"/>
</dbReference>
<dbReference type="Proteomes" id="UP000533476">
    <property type="component" value="Unassembled WGS sequence"/>
</dbReference>
<gene>
    <name evidence="12" type="primary">pdhA</name>
    <name evidence="12" type="ORF">HIJ39_01880</name>
</gene>
<keyword evidence="13" id="KW-1185">Reference proteome</keyword>
<organism evidence="12 13">
    <name type="scientific">Sulfobacillus harzensis</name>
    <dbReference type="NCBI Taxonomy" id="2729629"/>
    <lineage>
        <taxon>Bacteria</taxon>
        <taxon>Bacillati</taxon>
        <taxon>Bacillota</taxon>
        <taxon>Clostridia</taxon>
        <taxon>Eubacteriales</taxon>
        <taxon>Clostridiales Family XVII. Incertae Sedis</taxon>
        <taxon>Sulfobacillus</taxon>
    </lineage>
</organism>
<dbReference type="EMBL" id="JABBVZ010000004">
    <property type="protein sequence ID" value="NMP21107.1"/>
    <property type="molecule type" value="Genomic_DNA"/>
</dbReference>
<dbReference type="RefSeq" id="WP_169096118.1">
    <property type="nucleotide sequence ID" value="NZ_JABBVZ010000004.1"/>
</dbReference>
<evidence type="ECO:0000256" key="5">
    <source>
        <dbReference type="ARBA" id="ARBA00023002"/>
    </source>
</evidence>